<feature type="compositionally biased region" description="Polar residues" evidence="1">
    <location>
        <begin position="8"/>
        <end position="18"/>
    </location>
</feature>
<dbReference type="SMART" id="SM00974">
    <property type="entry name" value="T5orf172"/>
    <property type="match status" value="1"/>
</dbReference>
<evidence type="ECO:0000313" key="4">
    <source>
        <dbReference type="Proteomes" id="UP000325780"/>
    </source>
</evidence>
<dbReference type="AlphaFoldDB" id="A0A5N6TWP4"/>
<evidence type="ECO:0000256" key="1">
    <source>
        <dbReference type="SAM" id="MobiDB-lite"/>
    </source>
</evidence>
<dbReference type="EMBL" id="ML742087">
    <property type="protein sequence ID" value="KAE8150710.1"/>
    <property type="molecule type" value="Genomic_DNA"/>
</dbReference>
<gene>
    <name evidence="3" type="ORF">BDV25DRAFT_106770</name>
</gene>
<sequence>MPVFAGTPESQVQAVSRTDSLDPATTCRGVTSNGRPCRRGLAESSPSSSPSKHKGRQSTDASAHYCWQHKDQAAPVPSAAPNAKPTTSQMQPRSSIDTLMDRLGVMDINDHQTDPPKFRLRKKKQKKRTLCCCFEVIEEEEPLPPRPVHHSPSRPGRAERPQSMQQVSSYPPVGRPPQQAKRNPNKPSDWVPSTLSPETSSVLLAELEKPLSDADEPGYIYIFWVTPSESSKSMPPPSDVGSKLFSKHDHRGNEALQRARDLNVLSSKPTDSHPGTLRLKIGRANNVQRRLNEWTRQCSSHLTLIRYYPYTPSSPSANTAALEAGRKVPYVHRVERLIHLELGDIKMRDMGKCEECGRQHQEWFELAAEKEAIRRVDECIRRWVKWAEMQ</sequence>
<proteinExistence type="predicted"/>
<feature type="region of interest" description="Disordered" evidence="1">
    <location>
        <begin position="1"/>
        <end position="99"/>
    </location>
</feature>
<reference evidence="3 4" key="1">
    <citation type="submission" date="2019-04" db="EMBL/GenBank/DDBJ databases">
        <title>Friends and foes A comparative genomics study of 23 Aspergillus species from section Flavi.</title>
        <authorList>
            <consortium name="DOE Joint Genome Institute"/>
            <person name="Kjaerbolling I."/>
            <person name="Vesth T."/>
            <person name="Frisvad J.C."/>
            <person name="Nybo J.L."/>
            <person name="Theobald S."/>
            <person name="Kildgaard S."/>
            <person name="Isbrandt T."/>
            <person name="Kuo A."/>
            <person name="Sato A."/>
            <person name="Lyhne E.K."/>
            <person name="Kogle M.E."/>
            <person name="Wiebenga A."/>
            <person name="Kun R.S."/>
            <person name="Lubbers R.J."/>
            <person name="Makela M.R."/>
            <person name="Barry K."/>
            <person name="Chovatia M."/>
            <person name="Clum A."/>
            <person name="Daum C."/>
            <person name="Haridas S."/>
            <person name="He G."/>
            <person name="LaButti K."/>
            <person name="Lipzen A."/>
            <person name="Mondo S."/>
            <person name="Riley R."/>
            <person name="Salamov A."/>
            <person name="Simmons B.A."/>
            <person name="Magnuson J.K."/>
            <person name="Henrissat B."/>
            <person name="Mortensen U.H."/>
            <person name="Larsen T.O."/>
            <person name="Devries R.P."/>
            <person name="Grigoriev I.V."/>
            <person name="Machida M."/>
            <person name="Baker S.E."/>
            <person name="Andersen M.R."/>
        </authorList>
    </citation>
    <scope>NUCLEOTIDE SEQUENCE [LARGE SCALE GENOMIC DNA]</scope>
    <source>
        <strain evidence="3 4">IBT 18842</strain>
    </source>
</reference>
<feature type="domain" description="Bacteriophage T5 Orf172 DNA-binding" evidence="2">
    <location>
        <begin position="273"/>
        <end position="376"/>
    </location>
</feature>
<dbReference type="Pfam" id="PF10544">
    <property type="entry name" value="T5orf172"/>
    <property type="match status" value="1"/>
</dbReference>
<evidence type="ECO:0000313" key="3">
    <source>
        <dbReference type="EMBL" id="KAE8150710.1"/>
    </source>
</evidence>
<dbReference type="PANTHER" id="PTHR28094">
    <property type="entry name" value="MEIOTICALLY UP-REGULATED GENE 113 PROTEIN"/>
    <property type="match status" value="1"/>
</dbReference>
<feature type="compositionally biased region" description="Polar residues" evidence="1">
    <location>
        <begin position="84"/>
        <end position="97"/>
    </location>
</feature>
<dbReference type="PANTHER" id="PTHR28094:SF2">
    <property type="entry name" value="BACTERIOPHAGE T5 ORF172 DNA-BINDING DOMAIN-CONTAINING PROTEIN"/>
    <property type="match status" value="1"/>
</dbReference>
<protein>
    <submittedName>
        <fullName evidence="3">DUF1766-domain-containing protein</fullName>
    </submittedName>
</protein>
<organism evidence="3 4">
    <name type="scientific">Aspergillus avenaceus</name>
    <dbReference type="NCBI Taxonomy" id="36643"/>
    <lineage>
        <taxon>Eukaryota</taxon>
        <taxon>Fungi</taxon>
        <taxon>Dikarya</taxon>
        <taxon>Ascomycota</taxon>
        <taxon>Pezizomycotina</taxon>
        <taxon>Eurotiomycetes</taxon>
        <taxon>Eurotiomycetidae</taxon>
        <taxon>Eurotiales</taxon>
        <taxon>Aspergillaceae</taxon>
        <taxon>Aspergillus</taxon>
        <taxon>Aspergillus subgen. Circumdati</taxon>
    </lineage>
</organism>
<keyword evidence="4" id="KW-1185">Reference proteome</keyword>
<dbReference type="InterPro" id="IPR018306">
    <property type="entry name" value="Phage_T5_Orf172_DNA-bd"/>
</dbReference>
<accession>A0A5N6TWP4</accession>
<feature type="compositionally biased region" description="Polar residues" evidence="1">
    <location>
        <begin position="180"/>
        <end position="196"/>
    </location>
</feature>
<dbReference type="OrthoDB" id="2417614at2759"/>
<feature type="region of interest" description="Disordered" evidence="1">
    <location>
        <begin position="143"/>
        <end position="196"/>
    </location>
</feature>
<dbReference type="InterPro" id="IPR053006">
    <property type="entry name" value="Meiosis_regulatory"/>
</dbReference>
<name>A0A5N6TWP4_ASPAV</name>
<evidence type="ECO:0000259" key="2">
    <source>
        <dbReference type="SMART" id="SM00974"/>
    </source>
</evidence>
<dbReference type="Proteomes" id="UP000325780">
    <property type="component" value="Unassembled WGS sequence"/>
</dbReference>